<organism evidence="11 12">
    <name type="scientific">Bifidobacterium pseudolongum</name>
    <dbReference type="NCBI Taxonomy" id="1694"/>
    <lineage>
        <taxon>Bacteria</taxon>
        <taxon>Bacillati</taxon>
        <taxon>Actinomycetota</taxon>
        <taxon>Actinomycetes</taxon>
        <taxon>Bifidobacteriales</taxon>
        <taxon>Bifidobacteriaceae</taxon>
        <taxon>Bifidobacterium</taxon>
    </lineage>
</organism>
<comment type="subcellular location">
    <subcellularLocation>
        <location evidence="1">Secreted</location>
        <location evidence="1">Cell wall</location>
    </subcellularLocation>
</comment>
<dbReference type="InterPro" id="IPR041033">
    <property type="entry name" value="SpaA_PFL_dom_1"/>
</dbReference>
<dbReference type="Gene3D" id="2.60.40.1280">
    <property type="match status" value="1"/>
</dbReference>
<dbReference type="Gene3D" id="2.60.40.10">
    <property type="entry name" value="Immunoglobulins"/>
    <property type="match status" value="4"/>
</dbReference>
<feature type="domain" description="SpaA-like prealbumin fold" evidence="10">
    <location>
        <begin position="1558"/>
        <end position="1631"/>
    </location>
</feature>
<accession>A0A395XJP3</accession>
<dbReference type="Gene3D" id="2.60.40.740">
    <property type="match status" value="3"/>
</dbReference>
<evidence type="ECO:0000256" key="4">
    <source>
        <dbReference type="ARBA" id="ARBA00022525"/>
    </source>
</evidence>
<dbReference type="CDD" id="cd00222">
    <property type="entry name" value="CollagenBindB"/>
    <property type="match status" value="2"/>
</dbReference>
<keyword evidence="4" id="KW-0964">Secreted</keyword>
<evidence type="ECO:0000256" key="5">
    <source>
        <dbReference type="ARBA" id="ARBA00022729"/>
    </source>
</evidence>
<feature type="domain" description="CNA-B" evidence="9">
    <location>
        <begin position="1233"/>
        <end position="1327"/>
    </location>
</feature>
<keyword evidence="3" id="KW-0134">Cell wall</keyword>
<evidence type="ECO:0000259" key="10">
    <source>
        <dbReference type="Pfam" id="PF17802"/>
    </source>
</evidence>
<dbReference type="SUPFAM" id="SSF49478">
    <property type="entry name" value="Cna protein B-type domain"/>
    <property type="match status" value="5"/>
</dbReference>
<evidence type="ECO:0000259" key="9">
    <source>
        <dbReference type="Pfam" id="PF05738"/>
    </source>
</evidence>
<dbReference type="Pfam" id="PF05738">
    <property type="entry name" value="Cna_B"/>
    <property type="match status" value="5"/>
</dbReference>
<keyword evidence="7" id="KW-1133">Transmembrane helix</keyword>
<comment type="caution">
    <text evidence="11">The sequence shown here is derived from an EMBL/GenBank/DDBJ whole genome shotgun (WGS) entry which is preliminary data.</text>
</comment>
<name>A0A395XJP3_9BIFI</name>
<dbReference type="Gene3D" id="2.60.40.1140">
    <property type="entry name" value="Collagen-binding surface protein Cna, B-type domain"/>
    <property type="match status" value="5"/>
</dbReference>
<proteinExistence type="inferred from homology"/>
<feature type="domain" description="CNA-B" evidence="9">
    <location>
        <begin position="1657"/>
        <end position="1739"/>
    </location>
</feature>
<dbReference type="SUPFAM" id="SSF49401">
    <property type="entry name" value="Bacterial adhesins"/>
    <property type="match status" value="3"/>
</dbReference>
<feature type="transmembrane region" description="Helical" evidence="7">
    <location>
        <begin position="2105"/>
        <end position="2125"/>
    </location>
</feature>
<feature type="domain" description="SpaA-like prealbumin fold" evidence="10">
    <location>
        <begin position="1024"/>
        <end position="1102"/>
    </location>
</feature>
<feature type="chain" id="PRO_5017313365" evidence="8">
    <location>
        <begin position="22"/>
        <end position="2135"/>
    </location>
</feature>
<feature type="signal peptide" evidence="8">
    <location>
        <begin position="1"/>
        <end position="21"/>
    </location>
</feature>
<gene>
    <name evidence="11" type="ORF">DWV92_01475</name>
</gene>
<reference evidence="11 12" key="1">
    <citation type="submission" date="2018-08" db="EMBL/GenBank/DDBJ databases">
        <title>A genome reference for cultivated species of the human gut microbiota.</title>
        <authorList>
            <person name="Zou Y."/>
            <person name="Xue W."/>
            <person name="Luo G."/>
        </authorList>
    </citation>
    <scope>NUCLEOTIDE SEQUENCE [LARGE SCALE GENOMIC DNA]</scope>
    <source>
        <strain evidence="11 12">AF13-3LB</strain>
    </source>
</reference>
<dbReference type="Pfam" id="PF17802">
    <property type="entry name" value="SpaA"/>
    <property type="match status" value="4"/>
</dbReference>
<keyword evidence="7" id="KW-0472">Membrane</keyword>
<feature type="domain" description="SpaA-like prealbumin fold" evidence="10">
    <location>
        <begin position="1455"/>
        <end position="1533"/>
    </location>
</feature>
<keyword evidence="6" id="KW-0572">Peptidoglycan-anchor</keyword>
<feature type="domain" description="CNA-B" evidence="9">
    <location>
        <begin position="1761"/>
        <end position="1846"/>
    </location>
</feature>
<keyword evidence="7" id="KW-0812">Transmembrane</keyword>
<dbReference type="GO" id="GO:0005975">
    <property type="term" value="P:carbohydrate metabolic process"/>
    <property type="evidence" value="ECO:0007669"/>
    <property type="project" value="UniProtKB-ARBA"/>
</dbReference>
<dbReference type="InterPro" id="IPR008454">
    <property type="entry name" value="Collagen-bd_Cna-like_B-typ_dom"/>
</dbReference>
<dbReference type="InterPro" id="IPR013783">
    <property type="entry name" value="Ig-like_fold"/>
</dbReference>
<keyword evidence="5 8" id="KW-0732">Signal</keyword>
<evidence type="ECO:0000256" key="6">
    <source>
        <dbReference type="ARBA" id="ARBA00023088"/>
    </source>
</evidence>
<evidence type="ECO:0000256" key="2">
    <source>
        <dbReference type="ARBA" id="ARBA00007257"/>
    </source>
</evidence>
<dbReference type="GO" id="GO:0007155">
    <property type="term" value="P:cell adhesion"/>
    <property type="evidence" value="ECO:0007669"/>
    <property type="project" value="InterPro"/>
</dbReference>
<dbReference type="InterPro" id="IPR008966">
    <property type="entry name" value="Adhesion_dom_sf"/>
</dbReference>
<dbReference type="PANTHER" id="PTHR36108">
    <property type="entry name" value="COLOSSIN-B-RELATED"/>
    <property type="match status" value="1"/>
</dbReference>
<evidence type="ECO:0000313" key="11">
    <source>
        <dbReference type="EMBL" id="RGW11045.1"/>
    </source>
</evidence>
<evidence type="ECO:0000313" key="12">
    <source>
        <dbReference type="Proteomes" id="UP000265970"/>
    </source>
</evidence>
<comment type="similarity">
    <text evidence="2">Belongs to the serine-aspartate repeat-containing protein (SDr) family.</text>
</comment>
<dbReference type="InterPro" id="IPR011252">
    <property type="entry name" value="Fibrogen-bd_dom1"/>
</dbReference>
<feature type="domain" description="CNA-B" evidence="9">
    <location>
        <begin position="1130"/>
        <end position="1225"/>
    </location>
</feature>
<feature type="domain" description="SpaA-like prealbumin fold" evidence="10">
    <location>
        <begin position="1335"/>
        <end position="1428"/>
    </location>
</feature>
<evidence type="ECO:0000256" key="3">
    <source>
        <dbReference type="ARBA" id="ARBA00022512"/>
    </source>
</evidence>
<evidence type="ECO:0000256" key="7">
    <source>
        <dbReference type="SAM" id="Phobius"/>
    </source>
</evidence>
<evidence type="ECO:0000256" key="8">
    <source>
        <dbReference type="SAM" id="SignalP"/>
    </source>
</evidence>
<sequence>MVVVFMLALGVGLVRTPSAMAAEYNIGTERWVQKDTTSVQFTDSQGNVITPGTGSKLDYGDAFKMRLDFVVPNSITLKTGDTLIYDLPAGITYASGQTYPMTDASGTQLGSYVIRDNKVIITYTGQDSSSDITGFVTIDGSITSNSSGGNTGGPTQFEFPGYGTVDVDLNPHYDLNVVKNSAISVPGHPDLWDFVLDVESIGNNTGVHLTDTMGKNLHLYPEDSPIIVCADPACTTQLPSDAWTLDSTTDNGFNLTIKSMTDKQKYYVKYRVRIDRKDAVEACKNGWECTQSGNPKYDSVNNTVQYSSEEHTEKKTTEKGIWLDSQWSVSKGGVDATDASGAKIRWTMEIWPGEDGVVNGVKIQDTLDDHLRAPEVDPTVTCYARGAEYYPPIDCDSVAWDKLSAGTATLPVLEDGTGYARYVITYTTPIKDGGSAHSYTNDVTVTPDPDKDGHDPQHVTGTGTVEDPTAISKVFLSAGDNDQTMRWMTVFTTKREVSSATITDTLDVDSRGENHGPLQKLDAGSIRITTDREGKNPWNGMPTATEATDSGFTLTFGELPAGTTLYIFYTSTLTNPEPGATLYNTVSDGTHKSTAQHVIPRDNMAKSGWQNGSGTITWRLQVHDVSPSATSVAITDTLPDNLGYVPGSLAALDNPYYPRAPQHGAQVQDNGDGTLTFTITPGTPAFQEATTQDGLWLEYTTKIIDYEAAKQADRKEYKNSAHIAVNGVTQPDQQASVWMDPPGVLDKSGNYNAATAPNIEYTVRVNEGGLTLNGGRTLTLTDTLGEALAVRLDSVAIRDTYNRELAGATYAYNPQTRELVFRVPDGTPCVITYKATVQLAAGETFGETNGANTISLKGSGGNIADDNTKQSGTVEETRGGLTAADHMLQVFKYADHDVNAPLAGIQFTVEALNVSDAKTDGDGKQIVEVRGVNSEIPAAVLSTNSAGYTEGASVHADTIYRVTEQASEAYEPVDPLFIVFPGGNSTVDYANMRVAQKDKTYPLTVGTMASHVWMCNNDHKLKVKLNLSKTDELGNALKGATLQLTRLDGTAVGDEWTSDGNPHTIEDLTPGTYLLVEKSAPEGYTRADDVTIRVNADGTIIVGGQNIAQGSGDNISADVTMRDTPTTTSVRAKKIWDDADDQDGLRKDAVFDLSRRVGSGDWQIVPGQSRTIPAGATGEQLNVAWASLPTRAAGEPVEYRVQEREIDAYTSVGVLQKGVWTFTNTHTPATTRVRVQKVWDDADDVDKLRPGAVTVRLYADGEPVQDGERVLNAENAWKVEFTDLPKYARGQPIAYTVVEAEALAGYTVHYSYATGEDGNRTVTVTNTHEPQTSDLRIAKQNIAGEQIAGARLRIDGIDAEGRAITPIEWTSQADGPLPVTLAVQRGQAEGESARTLGPGTYTLRELEPPSGYTSANPIEFTVTHEDGKWHVVRTDGASVDGNRIVMTDYYLTTDVPISKRTLTGTDELPGAQLELTGTRTDGTSIAPIAWTSGSEPRIVTLLPGDYTLREVAAPSGYERAQDVVFRVHVGGAVEVRSGGTLSNGAVTMRDAVRTMTVFFSKTAVGSPAELPGAQFELVGTSVDGALVREQWTSGGEMHELTLADGTYTLTETAAPEGYDPVSPMTVIVRDGRLIVNEIAQGDAVVHVENEPTPMTAVSVMKQWQDNGDVDDLRPDHVRVQLMAGDKEYGPEVTLNSGNSWTATWADLPKLGADGEEVDYTIREILDYGDGYHVSLRKTQTSDGLAYSLVNIHQPDAVELRLAKHWADANNQDGKRPGQIGVSIWGVVQDGDRRIETQLVDVPNLRPEDGLLSVDGNTWQWHLYGLPKFDAQNRLYSFELRETGVPDETGGVYELVTGKGATCDHDGHCAPTPGSDADGKPALIEFTNTHTPETVRVHVGKTWIDRDNADGTRPESLAVWLLSSVWDQSNGWPTPQYGFSSKQDVTFTELKNPFTESIPADELLENGQSGECVPGSYAYGRSCIVLTPPDKTEGGGSAEAGGGTESGGSTVANVWEGEFTDLPKYHNGALIRYVVTEQQVSGYDASLVIGNASDSNAITCTDCSSSGPVVGLTGTDEPTVDTLEFQLSNQRQMALPSTGGTGTHRGMAAGFMLMAAACMGGAWALARGNRRKEGVQ</sequence>
<feature type="domain" description="CNA-B" evidence="9">
    <location>
        <begin position="2010"/>
        <end position="2058"/>
    </location>
</feature>
<evidence type="ECO:0000256" key="1">
    <source>
        <dbReference type="ARBA" id="ARBA00004191"/>
    </source>
</evidence>
<dbReference type="EMBL" id="QRZV01000001">
    <property type="protein sequence ID" value="RGW11045.1"/>
    <property type="molecule type" value="Genomic_DNA"/>
</dbReference>
<dbReference type="Proteomes" id="UP000265970">
    <property type="component" value="Unassembled WGS sequence"/>
</dbReference>
<protein>
    <submittedName>
        <fullName evidence="11">Cna B-type domain-containing protein</fullName>
    </submittedName>
</protein>
<dbReference type="PANTHER" id="PTHR36108:SF13">
    <property type="entry name" value="COLOSSIN-B-RELATED"/>
    <property type="match status" value="1"/>
</dbReference>